<feature type="domain" description="DJ-1/PfpI" evidence="1">
    <location>
        <begin position="2"/>
        <end position="161"/>
    </location>
</feature>
<comment type="caution">
    <text evidence="2">The sequence shown here is derived from an EMBL/GenBank/DDBJ whole genome shotgun (WGS) entry which is preliminary data.</text>
</comment>
<accession>A0A832WMN1</accession>
<dbReference type="InterPro" id="IPR002818">
    <property type="entry name" value="DJ-1/PfpI"/>
</dbReference>
<dbReference type="InterPro" id="IPR052158">
    <property type="entry name" value="INH-QAR"/>
</dbReference>
<dbReference type="PANTHER" id="PTHR43130:SF3">
    <property type="entry name" value="HTH-TYPE TRANSCRIPTIONAL REGULATOR RV1931C"/>
    <property type="match status" value="1"/>
</dbReference>
<reference evidence="2" key="1">
    <citation type="journal article" date="2020" name="bioRxiv">
        <title>A rank-normalized archaeal taxonomy based on genome phylogeny resolves widespread incomplete and uneven classifications.</title>
        <authorList>
            <person name="Rinke C."/>
            <person name="Chuvochina M."/>
            <person name="Mussig A.J."/>
            <person name="Chaumeil P.-A."/>
            <person name="Waite D.W."/>
            <person name="Whitman W.B."/>
            <person name="Parks D.H."/>
            <person name="Hugenholtz P."/>
        </authorList>
    </citation>
    <scope>NUCLEOTIDE SEQUENCE</scope>
    <source>
        <strain evidence="2">UBA8853</strain>
    </source>
</reference>
<gene>
    <name evidence="2" type="ORF">HA336_04275</name>
</gene>
<protein>
    <submittedName>
        <fullName evidence="2">DJ-1/PfpI family protein</fullName>
    </submittedName>
</protein>
<name>A0A832WMN1_9EURY</name>
<dbReference type="OMA" id="KATCYPG"/>
<proteinExistence type="predicted"/>
<dbReference type="Gene3D" id="3.40.50.880">
    <property type="match status" value="1"/>
</dbReference>
<dbReference type="AlphaFoldDB" id="A0A832WMN1"/>
<evidence type="ECO:0000313" key="3">
    <source>
        <dbReference type="Proteomes" id="UP000619545"/>
    </source>
</evidence>
<sequence>MIAVLVDDGFEELELGAVVSVLSRGGLDWDLVGVEERAEGMGGMEVGVDSTVWDVEGDDYEGVVVLGGSAPTTLIGYRHCLDLVRSVESDGGMVVGLSSGALVLAEAGVLRGRKATTYPGFEAELKVNGAEPVPKGVVRDGNVVTSRGPAFAIDACLEVVRELCGDHMANSVARQLILK</sequence>
<dbReference type="PANTHER" id="PTHR43130">
    <property type="entry name" value="ARAC-FAMILY TRANSCRIPTIONAL REGULATOR"/>
    <property type="match status" value="1"/>
</dbReference>
<evidence type="ECO:0000313" key="2">
    <source>
        <dbReference type="EMBL" id="HII70432.1"/>
    </source>
</evidence>
<organism evidence="2 3">
    <name type="scientific">Methanopyrus kandleri</name>
    <dbReference type="NCBI Taxonomy" id="2320"/>
    <lineage>
        <taxon>Archaea</taxon>
        <taxon>Methanobacteriati</taxon>
        <taxon>Methanobacteriota</taxon>
        <taxon>Methanomada group</taxon>
        <taxon>Methanopyri</taxon>
        <taxon>Methanopyrales</taxon>
        <taxon>Methanopyraceae</taxon>
        <taxon>Methanopyrus</taxon>
    </lineage>
</organism>
<dbReference type="Proteomes" id="UP000619545">
    <property type="component" value="Unassembled WGS sequence"/>
</dbReference>
<dbReference type="SUPFAM" id="SSF52317">
    <property type="entry name" value="Class I glutamine amidotransferase-like"/>
    <property type="match status" value="1"/>
</dbReference>
<dbReference type="EMBL" id="DUJS01000004">
    <property type="protein sequence ID" value="HII70432.1"/>
    <property type="molecule type" value="Genomic_DNA"/>
</dbReference>
<dbReference type="Pfam" id="PF01965">
    <property type="entry name" value="DJ-1_PfpI"/>
    <property type="match status" value="1"/>
</dbReference>
<dbReference type="GO" id="GO:0006355">
    <property type="term" value="P:regulation of DNA-templated transcription"/>
    <property type="evidence" value="ECO:0007669"/>
    <property type="project" value="TreeGrafter"/>
</dbReference>
<dbReference type="InterPro" id="IPR029062">
    <property type="entry name" value="Class_I_gatase-like"/>
</dbReference>
<evidence type="ECO:0000259" key="1">
    <source>
        <dbReference type="Pfam" id="PF01965"/>
    </source>
</evidence>